<feature type="domain" description="RNase H type-1" evidence="2">
    <location>
        <begin position="1269"/>
        <end position="1390"/>
    </location>
</feature>
<dbReference type="InterPro" id="IPR025558">
    <property type="entry name" value="DUF4283"/>
</dbReference>
<dbReference type="Gramene" id="evm.model.09.1078">
    <property type="protein sequence ID" value="cds.evm.model.09.1078"/>
    <property type="gene ID" value="evm.TU.09.1078"/>
</dbReference>
<name>A0A803QDA7_CANSA</name>
<dbReference type="Pfam" id="PF14392">
    <property type="entry name" value="zf-CCHC_4"/>
    <property type="match status" value="1"/>
</dbReference>
<feature type="domain" description="Zinc knuckle CX2CX4HX4C" evidence="4">
    <location>
        <begin position="272"/>
        <end position="321"/>
    </location>
</feature>
<dbReference type="GO" id="GO:0004523">
    <property type="term" value="F:RNA-DNA hybrid ribonuclease activity"/>
    <property type="evidence" value="ECO:0007669"/>
    <property type="project" value="InterPro"/>
</dbReference>
<dbReference type="InterPro" id="IPR044730">
    <property type="entry name" value="RNase_H-like_dom_plant"/>
</dbReference>
<organism evidence="5 6">
    <name type="scientific">Cannabis sativa</name>
    <name type="common">Hemp</name>
    <name type="synonym">Marijuana</name>
    <dbReference type="NCBI Taxonomy" id="3483"/>
    <lineage>
        <taxon>Eukaryota</taxon>
        <taxon>Viridiplantae</taxon>
        <taxon>Streptophyta</taxon>
        <taxon>Embryophyta</taxon>
        <taxon>Tracheophyta</taxon>
        <taxon>Spermatophyta</taxon>
        <taxon>Magnoliopsida</taxon>
        <taxon>eudicotyledons</taxon>
        <taxon>Gunneridae</taxon>
        <taxon>Pentapetalae</taxon>
        <taxon>rosids</taxon>
        <taxon>fabids</taxon>
        <taxon>Rosales</taxon>
        <taxon>Cannabaceae</taxon>
        <taxon>Cannabis</taxon>
    </lineage>
</organism>
<evidence type="ECO:0000259" key="1">
    <source>
        <dbReference type="Pfam" id="PF00078"/>
    </source>
</evidence>
<dbReference type="Gene3D" id="3.30.420.10">
    <property type="entry name" value="Ribonuclease H-like superfamily/Ribonuclease H"/>
    <property type="match status" value="1"/>
</dbReference>
<reference evidence="5" key="2">
    <citation type="submission" date="2021-03" db="UniProtKB">
        <authorList>
            <consortium name="EnsemblPlants"/>
        </authorList>
    </citation>
    <scope>IDENTIFICATION</scope>
</reference>
<dbReference type="Pfam" id="PF14111">
    <property type="entry name" value="DUF4283"/>
    <property type="match status" value="1"/>
</dbReference>
<evidence type="ECO:0000313" key="6">
    <source>
        <dbReference type="Proteomes" id="UP000596661"/>
    </source>
</evidence>
<reference evidence="5" key="1">
    <citation type="submission" date="2018-11" db="EMBL/GenBank/DDBJ databases">
        <authorList>
            <person name="Grassa J C."/>
        </authorList>
    </citation>
    <scope>NUCLEOTIDE SEQUENCE [LARGE SCALE GENOMIC DNA]</scope>
</reference>
<proteinExistence type="predicted"/>
<accession>A0A803QDA7</accession>
<dbReference type="InterPro" id="IPR012337">
    <property type="entry name" value="RNaseH-like_sf"/>
</dbReference>
<dbReference type="EMBL" id="UZAU01000737">
    <property type="status" value="NOT_ANNOTATED_CDS"/>
    <property type="molecule type" value="Genomic_DNA"/>
</dbReference>
<evidence type="ECO:0000259" key="4">
    <source>
        <dbReference type="Pfam" id="PF14392"/>
    </source>
</evidence>
<dbReference type="InterPro" id="IPR036691">
    <property type="entry name" value="Endo/exonu/phosph_ase_sf"/>
</dbReference>
<dbReference type="EnsemblPlants" id="evm.model.09.1078">
    <property type="protein sequence ID" value="cds.evm.model.09.1078"/>
    <property type="gene ID" value="evm.TU.09.1078"/>
</dbReference>
<dbReference type="PANTHER" id="PTHR31286">
    <property type="entry name" value="GLYCINE-RICH CELL WALL STRUCTURAL PROTEIN 1.8-LIKE"/>
    <property type="match status" value="1"/>
</dbReference>
<dbReference type="SUPFAM" id="SSF56219">
    <property type="entry name" value="DNase I-like"/>
    <property type="match status" value="1"/>
</dbReference>
<evidence type="ECO:0000259" key="3">
    <source>
        <dbReference type="Pfam" id="PF14111"/>
    </source>
</evidence>
<dbReference type="CDD" id="cd06222">
    <property type="entry name" value="RNase_H_like"/>
    <property type="match status" value="1"/>
</dbReference>
<dbReference type="Proteomes" id="UP000596661">
    <property type="component" value="Chromosome 9"/>
</dbReference>
<dbReference type="Pfam" id="PF00078">
    <property type="entry name" value="RVT_1"/>
    <property type="match status" value="1"/>
</dbReference>
<dbReference type="InterPro" id="IPR000477">
    <property type="entry name" value="RT_dom"/>
</dbReference>
<dbReference type="SUPFAM" id="SSF53098">
    <property type="entry name" value="Ribonuclease H-like"/>
    <property type="match status" value="1"/>
</dbReference>
<dbReference type="InterPro" id="IPR040256">
    <property type="entry name" value="At4g02000-like"/>
</dbReference>
<feature type="domain" description="DUF4283" evidence="3">
    <location>
        <begin position="131"/>
        <end position="204"/>
    </location>
</feature>
<protein>
    <recommendedName>
        <fullName evidence="7">Reverse transcriptase domain-containing protein</fullName>
    </recommendedName>
</protein>
<sequence length="1406" mass="158217">MLAQITFGSPSFPYPFMHSISVLFFRWRRIIALWLGRRGSRPPAAQMAHVSPHLPGYTYFRYIFLLLFYLKPSIFFSDHPSPVLFTTFSLLSFSLLYLPMANLPTSQSTHLTPEEALVHDFDHVSLHPEPQTHSFCLVVKILSPKTLKIDWIQKAMNEAWVARCPFTFSEYHSGLFLVQFGCEGDRRRVMEGQPWNFDRSLMIFAIPDGFDTILPSQLRYIPLWVQVHFIPFGSRSYGLAQFVADAIGDLIEVHLISVYDSVTPFMRVRVLLDTTKPLHRGMNVRFRKLSLTKWLKFLYEGIQNYCYHCGKLDHTFNKCDKFLHHCDHHPFPLSLSYKDALRAPAKSIYKKSIFELSNSIPFEEQPSLTNLDHHSLQDQTNRFLATTMPTTFPATVASSPSPNFIQHTTAPTSNTTYSSQPQTVHPTLHCSLPTHPIMTTTTLPTTSKGKAPMYPQPSLVSLNSPPLSSLNINDSPAAPSSTRKSFHLSCYYGYPYVADKQTSWTLLHRLFDTAPLSPWLIIGDFNDYLGFNDRNTRGLPPPHAMHSFQSFIGKYSLFPLVFSGSRFTWKHGTTLDRLDWAIVNQKWADLFPMASLQHLGFFGSDHRALKVLLEGNPVMFARNPTFRFDNHWLLEPDFPKLLRDSWSTDSNSSASNNPILTFLSKQNNCSVSLSSWGRNKNQFSNRIKSIQSDMERLMVGPTVSPSDVKKANDLQKNLDSLLVKEEIFWKQRSRVNWLKADNSQVTTLNDITTSFVQFYTDLFASQGTQTDAMTFAMQGLSKRLTPTQSTFLISPFTFDEVKAALFQLASDKAPGSDGFNPSFFQKNWDSAGKDLCQAALYALTTNADLRPVNETILVLIPKVKNAEVKDFAPSPLLHSLQAWKVGWLCSNRYGKAFDKVEWAYIEHILQHFGFPYPFISLILNYLSSVSFRLRINNCLSHQILPTRRIRQGDPLSPYLFLLVVEGLSGIINAKTHSNSFHGISISRSAPTISHLLFADDSLLFTKAWRILTTPDSLVGQILKAKYFKRNDFLHASTGHSPSFCWRSILWGRDLLIKGLIWKVGDGTLVNISESNWLPSHGKALLKPGLSPPSQNVSYFLTEDRHWDLSKLRCYFDEEMCNAILAVPIDPHNNDTLIWNHHHSGCFTVNSAYHLANSTFPHLVLLILLPTGVGGPQSGLLTSLPKSNILFGKLSTTFFPPILTFSTVGPLPPLFAPFVSLIMIPTLTPLSNVPGQEYRDAQNRISISCHTSHRPSPNFQVPDATYQLSVDAALSQSTNKHGYGAVVTDSKGTVIATLTATSHSALPPIFAEAEALHRALLWCQAVRFPIAVITSDCQTLVHRIQKFSPDRSALSGLVALIVSSLSSFPGAVVRHIPRSTNTTAHDVARSALGTDKERIWNHFSSSP</sequence>
<dbReference type="Pfam" id="PF13456">
    <property type="entry name" value="RVT_3"/>
    <property type="match status" value="1"/>
</dbReference>
<dbReference type="PANTHER" id="PTHR31286:SF167">
    <property type="entry name" value="OS09G0268800 PROTEIN"/>
    <property type="match status" value="1"/>
</dbReference>
<evidence type="ECO:0000313" key="5">
    <source>
        <dbReference type="EnsemblPlants" id="cds.evm.model.09.1078"/>
    </source>
</evidence>
<feature type="domain" description="Reverse transcriptase" evidence="1">
    <location>
        <begin position="881"/>
        <end position="1007"/>
    </location>
</feature>
<dbReference type="InterPro" id="IPR002156">
    <property type="entry name" value="RNaseH_domain"/>
</dbReference>
<evidence type="ECO:0008006" key="7">
    <source>
        <dbReference type="Google" id="ProtNLM"/>
    </source>
</evidence>
<dbReference type="GO" id="GO:0003676">
    <property type="term" value="F:nucleic acid binding"/>
    <property type="evidence" value="ECO:0007669"/>
    <property type="project" value="InterPro"/>
</dbReference>
<dbReference type="Gene3D" id="3.60.10.10">
    <property type="entry name" value="Endonuclease/exonuclease/phosphatase"/>
    <property type="match status" value="1"/>
</dbReference>
<evidence type="ECO:0000259" key="2">
    <source>
        <dbReference type="Pfam" id="PF13456"/>
    </source>
</evidence>
<dbReference type="InterPro" id="IPR036397">
    <property type="entry name" value="RNaseH_sf"/>
</dbReference>
<keyword evidence="6" id="KW-1185">Reference proteome</keyword>
<dbReference type="InterPro" id="IPR025836">
    <property type="entry name" value="Zn_knuckle_CX2CX4HX4C"/>
</dbReference>